<feature type="compositionally biased region" description="Basic and acidic residues" evidence="1">
    <location>
        <begin position="247"/>
        <end position="257"/>
    </location>
</feature>
<evidence type="ECO:0000313" key="3">
    <source>
        <dbReference type="Proteomes" id="UP000190774"/>
    </source>
</evidence>
<name>A0A1T4XKN4_9BACT</name>
<proteinExistence type="predicted"/>
<evidence type="ECO:0008006" key="4">
    <source>
        <dbReference type="Google" id="ProtNLM"/>
    </source>
</evidence>
<gene>
    <name evidence="2" type="ORF">SAMN02745166_01658</name>
</gene>
<dbReference type="GO" id="GO:0016491">
    <property type="term" value="F:oxidoreductase activity"/>
    <property type="evidence" value="ECO:0007669"/>
    <property type="project" value="InterPro"/>
</dbReference>
<accession>A0A1T4XKN4</accession>
<dbReference type="InterPro" id="IPR009078">
    <property type="entry name" value="Ferritin-like_SF"/>
</dbReference>
<feature type="region of interest" description="Disordered" evidence="1">
    <location>
        <begin position="247"/>
        <end position="268"/>
    </location>
</feature>
<dbReference type="EMBL" id="FUYE01000004">
    <property type="protein sequence ID" value="SKA90087.1"/>
    <property type="molecule type" value="Genomic_DNA"/>
</dbReference>
<dbReference type="OrthoDB" id="268439at2"/>
<dbReference type="InterPro" id="IPR012348">
    <property type="entry name" value="RNR-like"/>
</dbReference>
<dbReference type="STRING" id="48467.SAMN02745166_01658"/>
<organism evidence="2 3">
    <name type="scientific">Prosthecobacter debontii</name>
    <dbReference type="NCBI Taxonomy" id="48467"/>
    <lineage>
        <taxon>Bacteria</taxon>
        <taxon>Pseudomonadati</taxon>
        <taxon>Verrucomicrobiota</taxon>
        <taxon>Verrucomicrobiia</taxon>
        <taxon>Verrucomicrobiales</taxon>
        <taxon>Verrucomicrobiaceae</taxon>
        <taxon>Prosthecobacter</taxon>
    </lineage>
</organism>
<evidence type="ECO:0000256" key="1">
    <source>
        <dbReference type="SAM" id="MobiDB-lite"/>
    </source>
</evidence>
<evidence type="ECO:0000313" key="2">
    <source>
        <dbReference type="EMBL" id="SKA90087.1"/>
    </source>
</evidence>
<dbReference type="SUPFAM" id="SSF47240">
    <property type="entry name" value="Ferritin-like"/>
    <property type="match status" value="1"/>
</dbReference>
<dbReference type="CDD" id="cd00657">
    <property type="entry name" value="Ferritin_like"/>
    <property type="match status" value="1"/>
</dbReference>
<protein>
    <recommendedName>
        <fullName evidence="4">p-aminobenzoate N-oxygenase AurF</fullName>
    </recommendedName>
</protein>
<reference evidence="3" key="1">
    <citation type="submission" date="2017-02" db="EMBL/GenBank/DDBJ databases">
        <authorList>
            <person name="Varghese N."/>
            <person name="Submissions S."/>
        </authorList>
    </citation>
    <scope>NUCLEOTIDE SEQUENCE [LARGE SCALE GENOMIC DNA]</scope>
    <source>
        <strain evidence="3">ATCC 700200</strain>
    </source>
</reference>
<dbReference type="RefSeq" id="WP_078812842.1">
    <property type="nucleotide sequence ID" value="NZ_FUYE01000004.1"/>
</dbReference>
<dbReference type="Proteomes" id="UP000190774">
    <property type="component" value="Unassembled WGS sequence"/>
</dbReference>
<sequence length="268" mass="31177">MNTSFWIHHYQTNALVHDRIQLEELSCDLPDAIRIPLAESLAIFQLGESGTGSRLRRYAREVAPLENFRGYQRAIDLFVCEEQAHSRLLGRLVRHLNGTLLEKQWTNSVFRRLRFLVNLEFAIQVLLTAELVAEVYYGTLYIKVPDPAVHSACRQILRDEMKHLEFQRQFLAERVASFSPVGRYAWATQFRWIHAITVRVVAWDHRDCLRSLGVTQQAFVKRCHQAHESFQNRLDNLIANLEQRGSERQVEGADEPVRLAFSRTPPKE</sequence>
<dbReference type="Gene3D" id="1.10.620.20">
    <property type="entry name" value="Ribonucleotide Reductase, subunit A"/>
    <property type="match status" value="1"/>
</dbReference>
<keyword evidence="3" id="KW-1185">Reference proteome</keyword>
<dbReference type="AlphaFoldDB" id="A0A1T4XKN4"/>